<dbReference type="Proteomes" id="UP000244792">
    <property type="component" value="Chromosome"/>
</dbReference>
<evidence type="ECO:0000256" key="6">
    <source>
        <dbReference type="NCBIfam" id="TIGR03319"/>
    </source>
</evidence>
<accession>A0A2R4VYC3</accession>
<feature type="domain" description="HD" evidence="8">
    <location>
        <begin position="331"/>
        <end position="424"/>
    </location>
</feature>
<dbReference type="AlphaFoldDB" id="A0A2R4VYC3"/>
<keyword evidence="5" id="KW-1003">Cell membrane</keyword>
<sequence>MEHGLLTIILIILIIIGVAVIFYLYKKTKELRLEAEKLSREAKEVLQNNIKEAENKKREILLEAKDEAIRLKSEAEREIKERRIEINRLEQRLLRKEENLERKLENLEKKEEQINLKKLQIDELKAKLEGLIQEKMIEIERISGLTSEEARNILLAEVEKELDVEIANKVKEAQMKIKEESEKKSREILSLAIQRCAVDHTMESTVSVITLPNDDMKGRIIGREGRNIRSFEAETGVELIIDDTPEAVTISSFDPIRREIARRSLEKLILDGRIHPGRIEETVEKSRRELEQEIKEYGETVCLEMGIANFHPEIVRLIGRLKFRTSYGQNIYQHSVEVAHLAGIMASELGLDAALAKRGGLLHDIGKAVDFEMEGSHALIGADLAKRYKESPIVVNMIAAHHGEVEPISLEAILVQAADAVSASRPGARRESLETYIKRLENLEKIALSFEGIDKCFAIQAGREIRVMVKPDQIDDIMTQKLARDIAKQIEESLDYPGEIKVCVVREIRSVEYAK</sequence>
<dbReference type="Pfam" id="PF00013">
    <property type="entry name" value="KH_1"/>
    <property type="match status" value="1"/>
</dbReference>
<proteinExistence type="inferred from homology"/>
<dbReference type="PANTHER" id="PTHR12826">
    <property type="entry name" value="RIBONUCLEASE Y"/>
    <property type="match status" value="1"/>
</dbReference>
<dbReference type="InterPro" id="IPR003607">
    <property type="entry name" value="HD/PDEase_dom"/>
</dbReference>
<keyword evidence="10" id="KW-1185">Reference proteome</keyword>
<keyword evidence="5" id="KW-0812">Transmembrane</keyword>
<dbReference type="InterPro" id="IPR036612">
    <property type="entry name" value="KH_dom_type_1_sf"/>
</dbReference>
<dbReference type="Pfam" id="PF01966">
    <property type="entry name" value="HD"/>
    <property type="match status" value="1"/>
</dbReference>
<dbReference type="SMART" id="SM00322">
    <property type="entry name" value="KH"/>
    <property type="match status" value="1"/>
</dbReference>
<keyword evidence="4 5" id="KW-0694">RNA-binding</keyword>
<comment type="similarity">
    <text evidence="5">Belongs to the RNase Y family.</text>
</comment>
<dbReference type="CDD" id="cd22431">
    <property type="entry name" value="KH-I_RNaseY"/>
    <property type="match status" value="1"/>
</dbReference>
<dbReference type="SMART" id="SM00471">
    <property type="entry name" value="HDc"/>
    <property type="match status" value="1"/>
</dbReference>
<feature type="coiled-coil region" evidence="7">
    <location>
        <begin position="28"/>
        <end position="141"/>
    </location>
</feature>
<dbReference type="Pfam" id="PF12072">
    <property type="entry name" value="RNase_Y_N"/>
    <property type="match status" value="1"/>
</dbReference>
<dbReference type="FunFam" id="1.10.3210.10:FF:000022">
    <property type="entry name" value="Ribonuclease Y"/>
    <property type="match status" value="1"/>
</dbReference>
<keyword evidence="2 5" id="KW-0255">Endonuclease</keyword>
<dbReference type="PROSITE" id="PS50084">
    <property type="entry name" value="KH_TYPE_1"/>
    <property type="match status" value="1"/>
</dbReference>
<evidence type="ECO:0000256" key="1">
    <source>
        <dbReference type="ARBA" id="ARBA00022722"/>
    </source>
</evidence>
<dbReference type="InterPro" id="IPR004087">
    <property type="entry name" value="KH_dom"/>
</dbReference>
<dbReference type="GO" id="GO:0016787">
    <property type="term" value="F:hydrolase activity"/>
    <property type="evidence" value="ECO:0007669"/>
    <property type="project" value="UniProtKB-KW"/>
</dbReference>
<dbReference type="KEGG" id="taci:TDSAC_0140"/>
<comment type="function">
    <text evidence="5">Endoribonuclease that initiates mRNA decay.</text>
</comment>
<dbReference type="InterPro" id="IPR017705">
    <property type="entry name" value="Ribonuclease_Y"/>
</dbReference>
<dbReference type="GO" id="GO:0004521">
    <property type="term" value="F:RNA endonuclease activity"/>
    <property type="evidence" value="ECO:0007669"/>
    <property type="project" value="UniProtKB-UniRule"/>
</dbReference>
<evidence type="ECO:0000256" key="3">
    <source>
        <dbReference type="ARBA" id="ARBA00022801"/>
    </source>
</evidence>
<keyword evidence="5" id="KW-1133">Transmembrane helix</keyword>
<evidence type="ECO:0000256" key="2">
    <source>
        <dbReference type="ARBA" id="ARBA00022759"/>
    </source>
</evidence>
<reference evidence="9 10" key="1">
    <citation type="submission" date="2017-04" db="EMBL/GenBank/DDBJ databases">
        <title>Genomic insights into metabolism of Thermodesulfobium acidiphilum.</title>
        <authorList>
            <person name="Toshchakov S.V."/>
            <person name="Frolov E.N."/>
            <person name="Kublanov I.V."/>
            <person name="Samarov N.I."/>
            <person name="Novikov A."/>
            <person name="Lebedinsky A.V."/>
            <person name="Bonch-Osmolovskaya E.A."/>
            <person name="Chernyh N.A."/>
        </authorList>
    </citation>
    <scope>NUCLEOTIDE SEQUENCE [LARGE SCALE GENOMIC DNA]</scope>
    <source>
        <strain evidence="9 10">3127-1</strain>
    </source>
</reference>
<dbReference type="Gene3D" id="1.10.3210.10">
    <property type="entry name" value="Hypothetical protein af1432"/>
    <property type="match status" value="1"/>
</dbReference>
<keyword evidence="5" id="KW-0472">Membrane</keyword>
<dbReference type="GO" id="GO:0006402">
    <property type="term" value="P:mRNA catabolic process"/>
    <property type="evidence" value="ECO:0007669"/>
    <property type="project" value="UniProtKB-UniRule"/>
</dbReference>
<dbReference type="OrthoDB" id="9803205at2"/>
<evidence type="ECO:0000256" key="7">
    <source>
        <dbReference type="SAM" id="Coils"/>
    </source>
</evidence>
<dbReference type="Gene3D" id="3.30.1370.10">
    <property type="entry name" value="K Homology domain, type 1"/>
    <property type="match status" value="1"/>
</dbReference>
<dbReference type="PANTHER" id="PTHR12826:SF15">
    <property type="entry name" value="RIBONUCLEASE Y"/>
    <property type="match status" value="1"/>
</dbReference>
<dbReference type="InterPro" id="IPR006675">
    <property type="entry name" value="HDIG_dom"/>
</dbReference>
<keyword evidence="1 5" id="KW-0540">Nuclease</keyword>
<dbReference type="SUPFAM" id="SSF109604">
    <property type="entry name" value="HD-domain/PDEase-like"/>
    <property type="match status" value="1"/>
</dbReference>
<evidence type="ECO:0000313" key="9">
    <source>
        <dbReference type="EMBL" id="AWB09527.1"/>
    </source>
</evidence>
<dbReference type="RefSeq" id="WP_108307930.1">
    <property type="nucleotide sequence ID" value="NZ_CP020921.1"/>
</dbReference>
<comment type="subcellular location">
    <subcellularLocation>
        <location evidence="5">Cell membrane</location>
        <topology evidence="5">Single-pass membrane protein</topology>
    </subcellularLocation>
</comment>
<protein>
    <recommendedName>
        <fullName evidence="5 6">Ribonuclease Y</fullName>
        <shortName evidence="5">RNase Y</shortName>
        <ecNumber evidence="5 6">3.1.-.-</ecNumber>
    </recommendedName>
</protein>
<organism evidence="9 10">
    <name type="scientific">Thermodesulfobium acidiphilum</name>
    <dbReference type="NCBI Taxonomy" id="1794699"/>
    <lineage>
        <taxon>Bacteria</taxon>
        <taxon>Pseudomonadati</taxon>
        <taxon>Thermodesulfobiota</taxon>
        <taxon>Thermodesulfobiia</taxon>
        <taxon>Thermodesulfobiales</taxon>
        <taxon>Thermodesulfobiaceae</taxon>
        <taxon>Thermodesulfobium</taxon>
    </lineage>
</organism>
<name>A0A2R4VYC3_THEAF</name>
<evidence type="ECO:0000259" key="8">
    <source>
        <dbReference type="PROSITE" id="PS51831"/>
    </source>
</evidence>
<dbReference type="CDD" id="cd00077">
    <property type="entry name" value="HDc"/>
    <property type="match status" value="1"/>
</dbReference>
<keyword evidence="7" id="KW-0175">Coiled coil</keyword>
<dbReference type="HAMAP" id="MF_00335">
    <property type="entry name" value="RNase_Y"/>
    <property type="match status" value="1"/>
</dbReference>
<dbReference type="InterPro" id="IPR004088">
    <property type="entry name" value="KH_dom_type_1"/>
</dbReference>
<dbReference type="InterPro" id="IPR022711">
    <property type="entry name" value="RNase_Y_N"/>
</dbReference>
<feature type="transmembrane region" description="Helical" evidence="5">
    <location>
        <begin position="6"/>
        <end position="25"/>
    </location>
</feature>
<evidence type="ECO:0000256" key="5">
    <source>
        <dbReference type="HAMAP-Rule" id="MF_00335"/>
    </source>
</evidence>
<dbReference type="EMBL" id="CP020921">
    <property type="protein sequence ID" value="AWB09527.1"/>
    <property type="molecule type" value="Genomic_DNA"/>
</dbReference>
<dbReference type="SUPFAM" id="SSF54791">
    <property type="entry name" value="Eukaryotic type KH-domain (KH-domain type I)"/>
    <property type="match status" value="1"/>
</dbReference>
<dbReference type="InterPro" id="IPR006674">
    <property type="entry name" value="HD_domain"/>
</dbReference>
<evidence type="ECO:0000256" key="4">
    <source>
        <dbReference type="ARBA" id="ARBA00022884"/>
    </source>
</evidence>
<gene>
    <name evidence="5" type="primary">rny</name>
    <name evidence="9" type="ORF">TDSAC_0140</name>
</gene>
<dbReference type="NCBIfam" id="TIGR03319">
    <property type="entry name" value="RNase_Y"/>
    <property type="match status" value="1"/>
</dbReference>
<dbReference type="PROSITE" id="PS51831">
    <property type="entry name" value="HD"/>
    <property type="match status" value="1"/>
</dbReference>
<dbReference type="NCBIfam" id="TIGR00277">
    <property type="entry name" value="HDIG"/>
    <property type="match status" value="1"/>
</dbReference>
<dbReference type="GO" id="GO:0005886">
    <property type="term" value="C:plasma membrane"/>
    <property type="evidence" value="ECO:0007669"/>
    <property type="project" value="UniProtKB-SubCell"/>
</dbReference>
<dbReference type="EC" id="3.1.-.-" evidence="5 6"/>
<dbReference type="GO" id="GO:0003723">
    <property type="term" value="F:RNA binding"/>
    <property type="evidence" value="ECO:0007669"/>
    <property type="project" value="UniProtKB-UniRule"/>
</dbReference>
<evidence type="ECO:0000313" key="10">
    <source>
        <dbReference type="Proteomes" id="UP000244792"/>
    </source>
</evidence>
<keyword evidence="3 5" id="KW-0378">Hydrolase</keyword>